<dbReference type="KEGG" id="hli:HLI_21240"/>
<sequence>MNQEPINILMSPGYEVTVHSIDWLPESDGQIIGHMMIAEGENKEAEQFDMWYEDDGYHHICMAGEKDGETEVWLVMDLLEEEYLNNKYFS</sequence>
<proteinExistence type="predicted"/>
<evidence type="ECO:0000313" key="1">
    <source>
        <dbReference type="EMBL" id="QAS54782.1"/>
    </source>
</evidence>
<keyword evidence="1" id="KW-0614">Plasmid</keyword>
<reference evidence="1 2" key="1">
    <citation type="submission" date="2018-01" db="EMBL/GenBank/DDBJ databases">
        <title>The whole genome sequencing and assembly of Halobacillus litoralis ERB031 strain.</title>
        <authorList>
            <person name="Lee S.-J."/>
            <person name="Park M.-K."/>
            <person name="Kim J.-Y."/>
            <person name="Lee Y.-J."/>
            <person name="Yi H."/>
            <person name="Bahn Y.-S."/>
            <person name="Kim J.F."/>
            <person name="Lee D.-W."/>
        </authorList>
    </citation>
    <scope>NUCLEOTIDE SEQUENCE [LARGE SCALE GENOMIC DNA]</scope>
    <source>
        <strain evidence="1 2">ERB 031</strain>
        <plasmid evidence="2">pldw-31</plasmid>
    </source>
</reference>
<dbReference type="EMBL" id="CP026119">
    <property type="protein sequence ID" value="QAS54782.1"/>
    <property type="molecule type" value="Genomic_DNA"/>
</dbReference>
<dbReference type="RefSeq" id="WP_128527011.1">
    <property type="nucleotide sequence ID" value="NZ_CP026119.1"/>
</dbReference>
<protein>
    <submittedName>
        <fullName evidence="1">Uncharacterized protein</fullName>
    </submittedName>
</protein>
<geneLocation type="plasmid" evidence="2">
    <name>pldw-31</name>
</geneLocation>
<organism evidence="1 2">
    <name type="scientific">Halobacillus litoralis</name>
    <dbReference type="NCBI Taxonomy" id="45668"/>
    <lineage>
        <taxon>Bacteria</taxon>
        <taxon>Bacillati</taxon>
        <taxon>Bacillota</taxon>
        <taxon>Bacilli</taxon>
        <taxon>Bacillales</taxon>
        <taxon>Bacillaceae</taxon>
        <taxon>Halobacillus</taxon>
    </lineage>
</organism>
<dbReference type="AlphaFoldDB" id="A0A410MJ76"/>
<gene>
    <name evidence="1" type="ORF">HLI_21240</name>
</gene>
<accession>A0A410MJ76</accession>
<dbReference type="Proteomes" id="UP000287756">
    <property type="component" value="Plasmid pLDW-31"/>
</dbReference>
<name>A0A410MJ76_9BACI</name>
<evidence type="ECO:0000313" key="2">
    <source>
        <dbReference type="Proteomes" id="UP000287756"/>
    </source>
</evidence>